<evidence type="ECO:0000313" key="5">
    <source>
        <dbReference type="EMBL" id="EEJ71895.1"/>
    </source>
</evidence>
<keyword evidence="2" id="KW-0238">DNA-binding</keyword>
<dbReference type="OrthoDB" id="2295641at2"/>
<keyword evidence="6" id="KW-1185">Reference proteome</keyword>
<dbReference type="PROSITE" id="PS50995">
    <property type="entry name" value="HTH_MARR_2"/>
    <property type="match status" value="1"/>
</dbReference>
<organism evidence="5 6">
    <name type="scientific">Lactobacillus ultunensis DSM 16047</name>
    <dbReference type="NCBI Taxonomy" id="525365"/>
    <lineage>
        <taxon>Bacteria</taxon>
        <taxon>Bacillati</taxon>
        <taxon>Bacillota</taxon>
        <taxon>Bacilli</taxon>
        <taxon>Lactobacillales</taxon>
        <taxon>Lactobacillaceae</taxon>
        <taxon>Lactobacillus</taxon>
    </lineage>
</organism>
<protein>
    <submittedName>
        <fullName evidence="5">Transcriptional regulator, MarR family</fullName>
    </submittedName>
</protein>
<name>C2EN91_9LACO</name>
<dbReference type="InterPro" id="IPR011991">
    <property type="entry name" value="ArsR-like_HTH"/>
</dbReference>
<dbReference type="SMART" id="SM00347">
    <property type="entry name" value="HTH_MARR"/>
    <property type="match status" value="1"/>
</dbReference>
<dbReference type="PROSITE" id="PS01117">
    <property type="entry name" value="HTH_MARR_1"/>
    <property type="match status" value="1"/>
</dbReference>
<dbReference type="PATRIC" id="fig|525365.8.peg.192"/>
<dbReference type="InterPro" id="IPR023187">
    <property type="entry name" value="Tscrpt_reg_MarR-type_CS"/>
</dbReference>
<dbReference type="PANTHER" id="PTHR42756:SF1">
    <property type="entry name" value="TRANSCRIPTIONAL REPRESSOR OF EMRAB OPERON"/>
    <property type="match status" value="1"/>
</dbReference>
<dbReference type="InterPro" id="IPR036388">
    <property type="entry name" value="WH-like_DNA-bd_sf"/>
</dbReference>
<dbReference type="PRINTS" id="PR00598">
    <property type="entry name" value="HTHMARR"/>
</dbReference>
<gene>
    <name evidence="5" type="primary">effR</name>
    <name evidence="5" type="ORF">HMPREF0548_1137</name>
</gene>
<accession>C2EN91</accession>
<dbReference type="AlphaFoldDB" id="C2EN91"/>
<dbReference type="STRING" id="525365.HMPREF0548_1137"/>
<evidence type="ECO:0000313" key="6">
    <source>
        <dbReference type="Proteomes" id="UP000005583"/>
    </source>
</evidence>
<evidence type="ECO:0000256" key="3">
    <source>
        <dbReference type="ARBA" id="ARBA00023163"/>
    </source>
</evidence>
<dbReference type="PANTHER" id="PTHR42756">
    <property type="entry name" value="TRANSCRIPTIONAL REGULATOR, MARR"/>
    <property type="match status" value="1"/>
</dbReference>
<dbReference type="InterPro" id="IPR036390">
    <property type="entry name" value="WH_DNA-bd_sf"/>
</dbReference>
<reference evidence="5 6" key="1">
    <citation type="submission" date="2009-01" db="EMBL/GenBank/DDBJ databases">
        <authorList>
            <person name="Qin X."/>
            <person name="Bachman B."/>
            <person name="Battles P."/>
            <person name="Bell A."/>
            <person name="Bess C."/>
            <person name="Bickham C."/>
            <person name="Chaboub L."/>
            <person name="Chen D."/>
            <person name="Coyle M."/>
            <person name="Deiros D.R."/>
            <person name="Dinh H."/>
            <person name="Forbes L."/>
            <person name="Fowler G."/>
            <person name="Francisco L."/>
            <person name="Fu Q."/>
            <person name="Gubbala S."/>
            <person name="Hale W."/>
            <person name="Han Y."/>
            <person name="Hemphill L."/>
            <person name="Highlander S.K."/>
            <person name="Hirani K."/>
            <person name="Hogues M."/>
            <person name="Jackson L."/>
            <person name="Jakkamsetti A."/>
            <person name="Javaid M."/>
            <person name="Jiang H."/>
            <person name="Korchina V."/>
            <person name="Kovar C."/>
            <person name="Lara F."/>
            <person name="Lee S."/>
            <person name="Mata R."/>
            <person name="Mathew T."/>
            <person name="Moen C."/>
            <person name="Morales K."/>
            <person name="Munidasa M."/>
            <person name="Nazareth L."/>
            <person name="Ngo R."/>
            <person name="Nguyen L."/>
            <person name="Okwuonu G."/>
            <person name="Ongeri F."/>
            <person name="Patil S."/>
            <person name="Petrosino J."/>
            <person name="Pham C."/>
            <person name="Pham P."/>
            <person name="Pu L.-L."/>
            <person name="Puazo M."/>
            <person name="Raj R."/>
            <person name="Reid J."/>
            <person name="Rouhana J."/>
            <person name="Saada N."/>
            <person name="Shang Y."/>
            <person name="Simmons D."/>
            <person name="Thornton R."/>
            <person name="Warren J."/>
            <person name="Weissenberger G."/>
            <person name="Zhang J."/>
            <person name="Zhang L."/>
            <person name="Zhou C."/>
            <person name="Zhu D."/>
            <person name="Muzny D."/>
            <person name="Worley K."/>
            <person name="Gibbs R."/>
        </authorList>
    </citation>
    <scope>NUCLEOTIDE SEQUENCE [LARGE SCALE GENOMIC DNA]</scope>
    <source>
        <strain evidence="5 6">DSM 16047</strain>
    </source>
</reference>
<evidence type="ECO:0000256" key="2">
    <source>
        <dbReference type="ARBA" id="ARBA00023125"/>
    </source>
</evidence>
<dbReference type="HOGENOM" id="CLU_083287_14_0_9"/>
<dbReference type="eggNOG" id="COG1846">
    <property type="taxonomic scope" value="Bacteria"/>
</dbReference>
<keyword evidence="1" id="KW-0805">Transcription regulation</keyword>
<sequence>MNKDLRMDFNDKMMGLIHAMRRFHMFAHRGASPLQDVSRGQGRILAMLKIKPNLTTRDLSYLLGIRQQSLNESLKKLEREGYITRQPDPTDRRVMRIDLTDKGKEVKQIINETDDVLNEFSDEELEQFGSYVDRLKDAYGKRISAEAGPEDQQFFDEMEERMEAMRERMGDNDFDEMMHRCRHMGMPMGMPFGGMHHRRHGCGC</sequence>
<keyword evidence="3" id="KW-0804">Transcription</keyword>
<dbReference type="GO" id="GO:0003677">
    <property type="term" value="F:DNA binding"/>
    <property type="evidence" value="ECO:0007669"/>
    <property type="project" value="UniProtKB-KW"/>
</dbReference>
<dbReference type="Pfam" id="PF12802">
    <property type="entry name" value="MarR_2"/>
    <property type="match status" value="1"/>
</dbReference>
<dbReference type="EMBL" id="ACGU01000055">
    <property type="protein sequence ID" value="EEJ71895.1"/>
    <property type="molecule type" value="Genomic_DNA"/>
</dbReference>
<evidence type="ECO:0000256" key="1">
    <source>
        <dbReference type="ARBA" id="ARBA00023015"/>
    </source>
</evidence>
<dbReference type="RefSeq" id="WP_007125665.1">
    <property type="nucleotide sequence ID" value="NZ_AZFO01000010.1"/>
</dbReference>
<comment type="caution">
    <text evidence="5">The sequence shown here is derived from an EMBL/GenBank/DDBJ whole genome shotgun (WGS) entry which is preliminary data.</text>
</comment>
<feature type="domain" description="HTH marR-type" evidence="4">
    <location>
        <begin position="1"/>
        <end position="137"/>
    </location>
</feature>
<evidence type="ECO:0000259" key="4">
    <source>
        <dbReference type="PROSITE" id="PS50995"/>
    </source>
</evidence>
<dbReference type="GO" id="GO:0003700">
    <property type="term" value="F:DNA-binding transcription factor activity"/>
    <property type="evidence" value="ECO:0007669"/>
    <property type="project" value="InterPro"/>
</dbReference>
<proteinExistence type="predicted"/>
<dbReference type="CDD" id="cd00090">
    <property type="entry name" value="HTH_ARSR"/>
    <property type="match status" value="1"/>
</dbReference>
<dbReference type="InterPro" id="IPR000835">
    <property type="entry name" value="HTH_MarR-typ"/>
</dbReference>
<dbReference type="Proteomes" id="UP000005583">
    <property type="component" value="Unassembled WGS sequence"/>
</dbReference>
<dbReference type="SUPFAM" id="SSF46785">
    <property type="entry name" value="Winged helix' DNA-binding domain"/>
    <property type="match status" value="1"/>
</dbReference>
<dbReference type="Gene3D" id="1.10.10.10">
    <property type="entry name" value="Winged helix-like DNA-binding domain superfamily/Winged helix DNA-binding domain"/>
    <property type="match status" value="1"/>
</dbReference>